<evidence type="ECO:0000313" key="2">
    <source>
        <dbReference type="Proteomes" id="UP000807342"/>
    </source>
</evidence>
<dbReference type="Proteomes" id="UP000807342">
    <property type="component" value="Unassembled WGS sequence"/>
</dbReference>
<keyword evidence="2" id="KW-1185">Reference proteome</keyword>
<comment type="caution">
    <text evidence="1">The sequence shown here is derived from an EMBL/GenBank/DDBJ whole genome shotgun (WGS) entry which is preliminary data.</text>
</comment>
<organism evidence="1 2">
    <name type="scientific">Macrolepiota fuliginosa MF-IS2</name>
    <dbReference type="NCBI Taxonomy" id="1400762"/>
    <lineage>
        <taxon>Eukaryota</taxon>
        <taxon>Fungi</taxon>
        <taxon>Dikarya</taxon>
        <taxon>Basidiomycota</taxon>
        <taxon>Agaricomycotina</taxon>
        <taxon>Agaricomycetes</taxon>
        <taxon>Agaricomycetidae</taxon>
        <taxon>Agaricales</taxon>
        <taxon>Agaricineae</taxon>
        <taxon>Agaricaceae</taxon>
        <taxon>Macrolepiota</taxon>
    </lineage>
</organism>
<sequence>MSNKPPRKFPPSTSFLQHPLPLACLLTHPVPKKSKLRLLSVRQKGKDLSDIIRCVDADSSSTHGGFEIYVDCTNDLELGDIVVVKKQKSLGALAGMSWGALEEVTNVPNAPKNGSAPSHGV</sequence>
<dbReference type="EMBL" id="MU152451">
    <property type="protein sequence ID" value="KAF9440541.1"/>
    <property type="molecule type" value="Genomic_DNA"/>
</dbReference>
<name>A0A9P6BUQ9_9AGAR</name>
<protein>
    <submittedName>
        <fullName evidence="1">Uncharacterized protein</fullName>
    </submittedName>
</protein>
<proteinExistence type="predicted"/>
<gene>
    <name evidence="1" type="ORF">P691DRAFT_767625</name>
</gene>
<accession>A0A9P6BUQ9</accession>
<dbReference type="AlphaFoldDB" id="A0A9P6BUQ9"/>
<dbReference type="OrthoDB" id="3266415at2759"/>
<reference evidence="1" key="1">
    <citation type="submission" date="2020-11" db="EMBL/GenBank/DDBJ databases">
        <authorList>
            <consortium name="DOE Joint Genome Institute"/>
            <person name="Ahrendt S."/>
            <person name="Riley R."/>
            <person name="Andreopoulos W."/>
            <person name="Labutti K."/>
            <person name="Pangilinan J."/>
            <person name="Ruiz-Duenas F.J."/>
            <person name="Barrasa J.M."/>
            <person name="Sanchez-Garcia M."/>
            <person name="Camarero S."/>
            <person name="Miyauchi S."/>
            <person name="Serrano A."/>
            <person name="Linde D."/>
            <person name="Babiker R."/>
            <person name="Drula E."/>
            <person name="Ayuso-Fernandez I."/>
            <person name="Pacheco R."/>
            <person name="Padilla G."/>
            <person name="Ferreira P."/>
            <person name="Barriuso J."/>
            <person name="Kellner H."/>
            <person name="Castanera R."/>
            <person name="Alfaro M."/>
            <person name="Ramirez L."/>
            <person name="Pisabarro A.G."/>
            <person name="Kuo A."/>
            <person name="Tritt A."/>
            <person name="Lipzen A."/>
            <person name="He G."/>
            <person name="Yan M."/>
            <person name="Ng V."/>
            <person name="Cullen D."/>
            <person name="Martin F."/>
            <person name="Rosso M.-N."/>
            <person name="Henrissat B."/>
            <person name="Hibbett D."/>
            <person name="Martinez A.T."/>
            <person name="Grigoriev I.V."/>
        </authorList>
    </citation>
    <scope>NUCLEOTIDE SEQUENCE</scope>
    <source>
        <strain evidence="1">MF-IS2</strain>
    </source>
</reference>
<evidence type="ECO:0000313" key="1">
    <source>
        <dbReference type="EMBL" id="KAF9440541.1"/>
    </source>
</evidence>